<feature type="domain" description="AMP-dependent synthetase/ligase" evidence="1">
    <location>
        <begin position="7"/>
        <end position="97"/>
    </location>
</feature>
<comment type="caution">
    <text evidence="2">The sequence shown here is derived from an EMBL/GenBank/DDBJ whole genome shotgun (WGS) entry which is preliminary data.</text>
</comment>
<dbReference type="SUPFAM" id="SSF56801">
    <property type="entry name" value="Acetyl-CoA synthetase-like"/>
    <property type="match status" value="1"/>
</dbReference>
<organism evidence="2">
    <name type="scientific">human gut metagenome</name>
    <dbReference type="NCBI Taxonomy" id="408170"/>
    <lineage>
        <taxon>unclassified sequences</taxon>
        <taxon>metagenomes</taxon>
        <taxon>organismal metagenomes</taxon>
    </lineage>
</organism>
<dbReference type="EMBL" id="AJWY01004421">
    <property type="protein sequence ID" value="EKC72428.1"/>
    <property type="molecule type" value="Genomic_DNA"/>
</dbReference>
<dbReference type="PANTHER" id="PTHR45527">
    <property type="entry name" value="NONRIBOSOMAL PEPTIDE SYNTHETASE"/>
    <property type="match status" value="1"/>
</dbReference>
<dbReference type="AlphaFoldDB" id="K1TRQ5"/>
<reference evidence="2" key="1">
    <citation type="journal article" date="2013" name="Environ. Microbiol.">
        <title>Microbiota from the distal guts of lean and obese adolescents exhibit partial functional redundancy besides clear differences in community structure.</title>
        <authorList>
            <person name="Ferrer M."/>
            <person name="Ruiz A."/>
            <person name="Lanza F."/>
            <person name="Haange S.B."/>
            <person name="Oberbach A."/>
            <person name="Till H."/>
            <person name="Bargiela R."/>
            <person name="Campoy C."/>
            <person name="Segura M.T."/>
            <person name="Richter M."/>
            <person name="von Bergen M."/>
            <person name="Seifert J."/>
            <person name="Suarez A."/>
        </authorList>
    </citation>
    <scope>NUCLEOTIDE SEQUENCE</scope>
</reference>
<evidence type="ECO:0000313" key="2">
    <source>
        <dbReference type="EMBL" id="EKC72428.1"/>
    </source>
</evidence>
<dbReference type="GO" id="GO:0031177">
    <property type="term" value="F:phosphopantetheine binding"/>
    <property type="evidence" value="ECO:0007669"/>
    <property type="project" value="TreeGrafter"/>
</dbReference>
<protein>
    <submittedName>
        <fullName evidence="2">Amino acid adenylation domain protein</fullName>
    </submittedName>
</protein>
<evidence type="ECO:0000259" key="1">
    <source>
        <dbReference type="Pfam" id="PF00501"/>
    </source>
</evidence>
<name>K1TRQ5_9ZZZZ</name>
<dbReference type="GO" id="GO:0005829">
    <property type="term" value="C:cytosol"/>
    <property type="evidence" value="ECO:0007669"/>
    <property type="project" value="TreeGrafter"/>
</dbReference>
<dbReference type="Pfam" id="PF00501">
    <property type="entry name" value="AMP-binding"/>
    <property type="match status" value="1"/>
</dbReference>
<feature type="non-terminal residue" evidence="2">
    <location>
        <position position="98"/>
    </location>
</feature>
<accession>K1TRQ5</accession>
<proteinExistence type="predicted"/>
<dbReference type="PANTHER" id="PTHR45527:SF1">
    <property type="entry name" value="FATTY ACID SYNTHASE"/>
    <property type="match status" value="1"/>
</dbReference>
<dbReference type="GO" id="GO:0043041">
    <property type="term" value="P:amino acid activation for nonribosomal peptide biosynthetic process"/>
    <property type="evidence" value="ECO:0007669"/>
    <property type="project" value="TreeGrafter"/>
</dbReference>
<sequence>MLDTLQAEVLLTDPAYDKPRERLEFDGKVIMMEEALQTQEDAEYLDNVRKQSRDVDPLYAIFTSGSTGVPKGVVVSHRSVIDFIEEFTRLFNITEHDV</sequence>
<gene>
    <name evidence="2" type="ORF">LEA_06751</name>
</gene>
<dbReference type="Gene3D" id="3.40.50.980">
    <property type="match status" value="2"/>
</dbReference>
<dbReference type="InterPro" id="IPR000873">
    <property type="entry name" value="AMP-dep_synth/lig_dom"/>
</dbReference>
<dbReference type="GO" id="GO:0044550">
    <property type="term" value="P:secondary metabolite biosynthetic process"/>
    <property type="evidence" value="ECO:0007669"/>
    <property type="project" value="TreeGrafter"/>
</dbReference>